<feature type="region of interest" description="Disordered" evidence="1">
    <location>
        <begin position="1"/>
        <end position="29"/>
    </location>
</feature>
<keyword evidence="3" id="KW-1185">Reference proteome</keyword>
<sequence length="29" mass="3418">MTGEQREDRHRFPVQPPASVEARTPLEWP</sequence>
<gene>
    <name evidence="2" type="ORF">CLV92_102293</name>
</gene>
<dbReference type="AlphaFoldDB" id="A0A2S6IV37"/>
<reference evidence="2 3" key="1">
    <citation type="submission" date="2018-02" db="EMBL/GenBank/DDBJ databases">
        <title>Genomic Encyclopedia of Archaeal and Bacterial Type Strains, Phase II (KMG-II): from individual species to whole genera.</title>
        <authorList>
            <person name="Goeker M."/>
        </authorList>
    </citation>
    <scope>NUCLEOTIDE SEQUENCE [LARGE SCALE GENOMIC DNA]</scope>
    <source>
        <strain evidence="2 3">DSM 22857</strain>
    </source>
</reference>
<proteinExistence type="predicted"/>
<dbReference type="Proteomes" id="UP000239485">
    <property type="component" value="Unassembled WGS sequence"/>
</dbReference>
<name>A0A2S6IV37_9ACTN</name>
<accession>A0A2S6IV37</accession>
<dbReference type="EMBL" id="PTJD01000002">
    <property type="protein sequence ID" value="PPK98140.1"/>
    <property type="molecule type" value="Genomic_DNA"/>
</dbReference>
<comment type="caution">
    <text evidence="2">The sequence shown here is derived from an EMBL/GenBank/DDBJ whole genome shotgun (WGS) entry which is preliminary data.</text>
</comment>
<organism evidence="2 3">
    <name type="scientific">Kineococcus xinjiangensis</name>
    <dbReference type="NCBI Taxonomy" id="512762"/>
    <lineage>
        <taxon>Bacteria</taxon>
        <taxon>Bacillati</taxon>
        <taxon>Actinomycetota</taxon>
        <taxon>Actinomycetes</taxon>
        <taxon>Kineosporiales</taxon>
        <taxon>Kineosporiaceae</taxon>
        <taxon>Kineococcus</taxon>
    </lineage>
</organism>
<protein>
    <submittedName>
        <fullName evidence="2">Uncharacterized protein</fullName>
    </submittedName>
</protein>
<evidence type="ECO:0000313" key="2">
    <source>
        <dbReference type="EMBL" id="PPK98140.1"/>
    </source>
</evidence>
<evidence type="ECO:0000256" key="1">
    <source>
        <dbReference type="SAM" id="MobiDB-lite"/>
    </source>
</evidence>
<feature type="compositionally biased region" description="Basic and acidic residues" evidence="1">
    <location>
        <begin position="1"/>
        <end position="11"/>
    </location>
</feature>
<evidence type="ECO:0000313" key="3">
    <source>
        <dbReference type="Proteomes" id="UP000239485"/>
    </source>
</evidence>